<evidence type="ECO:0000256" key="1">
    <source>
        <dbReference type="SAM" id="MobiDB-lite"/>
    </source>
</evidence>
<name>A0A5M3VP34_9ACTN</name>
<dbReference type="AlphaFoldDB" id="A0A5M3VP34"/>
<feature type="compositionally biased region" description="Basic and acidic residues" evidence="1">
    <location>
        <begin position="408"/>
        <end position="418"/>
    </location>
</feature>
<sequence>MQVMRILAATSGLILTTTLLSVPAQATTHGIELKFLGRFATGAVGVGASEITAYDPVTRRVFVVNAQDGTVDVLDIRDPRRPKKVNTLVTPGANSVAVKKGIVAVAQQAAVKTDPGTVSFFMASTGHKLREARVGALPDMVTFTPDGDTVVVANEGEPSSYCADGVDPEGSVSIVNVKRGTVKTASFRAYNGKEDLLRAKGVRIYGPNATAAQDFEPEYIATDKSGRTAWVSLQENNAIAIVDLKHARVKEIVPLGLKDHSKPGAGIDASDKDGKIDIRPRPVLGMYQPDALASFESRGRTYLVAANEGDAREYDCFAEEVRVADLTLARLDAEVLKKDAELGRLTVTSTSPKNAAGDTTELHALGARSISIRSAAGALVWDSGDQLEKLVARKLPAQFNADQENDSFDSRSDNKGPEPEGVAIGTVKGRTYAFAGLERVGGIVAYDLGNPSRPSLAGYVSSRDFTGDVEAGTAGDVGPEGVLFIPAAQSPTFRPLLVVGHEISGTTAIYEVR</sequence>
<keyword evidence="2" id="KW-0732">Signal</keyword>
<organism evidence="4 5">
    <name type="scientific">Acrocarpospora corrugata</name>
    <dbReference type="NCBI Taxonomy" id="35763"/>
    <lineage>
        <taxon>Bacteria</taxon>
        <taxon>Bacillati</taxon>
        <taxon>Actinomycetota</taxon>
        <taxon>Actinomycetes</taxon>
        <taxon>Streptosporangiales</taxon>
        <taxon>Streptosporangiaceae</taxon>
        <taxon>Acrocarpospora</taxon>
    </lineage>
</organism>
<dbReference type="InterPro" id="IPR015943">
    <property type="entry name" value="WD40/YVTN_repeat-like_dom_sf"/>
</dbReference>
<dbReference type="Proteomes" id="UP000334990">
    <property type="component" value="Unassembled WGS sequence"/>
</dbReference>
<evidence type="ECO:0000313" key="5">
    <source>
        <dbReference type="Proteomes" id="UP000334990"/>
    </source>
</evidence>
<evidence type="ECO:0000256" key="2">
    <source>
        <dbReference type="SAM" id="SignalP"/>
    </source>
</evidence>
<keyword evidence="5" id="KW-1185">Reference proteome</keyword>
<dbReference type="PANTHER" id="PTHR46928:SF1">
    <property type="entry name" value="MESENCHYME-SPECIFIC CELL SURFACE GLYCOPROTEIN"/>
    <property type="match status" value="1"/>
</dbReference>
<dbReference type="NCBIfam" id="NF038117">
    <property type="entry name" value="choice_anch_I"/>
    <property type="match status" value="1"/>
</dbReference>
<proteinExistence type="predicted"/>
<dbReference type="Gene3D" id="2.130.10.10">
    <property type="entry name" value="YVTN repeat-like/Quinoprotein amine dehydrogenase"/>
    <property type="match status" value="1"/>
</dbReference>
<feature type="signal peptide" evidence="2">
    <location>
        <begin position="1"/>
        <end position="26"/>
    </location>
</feature>
<protein>
    <recommendedName>
        <fullName evidence="3">Choice-of-anchor I domain-containing protein</fullName>
    </recommendedName>
</protein>
<reference evidence="4 5" key="1">
    <citation type="submission" date="2019-10" db="EMBL/GenBank/DDBJ databases">
        <title>Whole genome shotgun sequence of Acrocarpospora corrugata NBRC 13972.</title>
        <authorList>
            <person name="Ichikawa N."/>
            <person name="Kimura A."/>
            <person name="Kitahashi Y."/>
            <person name="Komaki H."/>
            <person name="Oguchi A."/>
        </authorList>
    </citation>
    <scope>NUCLEOTIDE SEQUENCE [LARGE SCALE GENOMIC DNA]</scope>
    <source>
        <strain evidence="4 5">NBRC 13972</strain>
    </source>
</reference>
<dbReference type="InterPro" id="IPR011048">
    <property type="entry name" value="Haem_d1_sf"/>
</dbReference>
<accession>A0A5M3VP34</accession>
<feature type="domain" description="Choice-of-anchor I" evidence="3">
    <location>
        <begin position="46"/>
        <end position="512"/>
    </location>
</feature>
<comment type="caution">
    <text evidence="4">The sequence shown here is derived from an EMBL/GenBank/DDBJ whole genome shotgun (WGS) entry which is preliminary data.</text>
</comment>
<feature type="chain" id="PRO_5024343326" description="Choice-of-anchor I domain-containing protein" evidence="2">
    <location>
        <begin position="27"/>
        <end position="513"/>
    </location>
</feature>
<dbReference type="EMBL" id="BLAD01000036">
    <property type="protein sequence ID" value="GER98554.1"/>
    <property type="molecule type" value="Genomic_DNA"/>
</dbReference>
<gene>
    <name evidence="4" type="ORF">Acor_06160</name>
</gene>
<dbReference type="Pfam" id="PF22494">
    <property type="entry name" value="choice_anch_I"/>
    <property type="match status" value="1"/>
</dbReference>
<evidence type="ECO:0000259" key="3">
    <source>
        <dbReference type="Pfam" id="PF22494"/>
    </source>
</evidence>
<dbReference type="InterPro" id="IPR055188">
    <property type="entry name" value="Choice_anch_I"/>
</dbReference>
<dbReference type="InterPro" id="IPR052956">
    <property type="entry name" value="Mesenchyme-surface_protein"/>
</dbReference>
<evidence type="ECO:0000313" key="4">
    <source>
        <dbReference type="EMBL" id="GER98554.1"/>
    </source>
</evidence>
<dbReference type="SUPFAM" id="SSF51004">
    <property type="entry name" value="C-terminal (heme d1) domain of cytochrome cd1-nitrite reductase"/>
    <property type="match status" value="1"/>
</dbReference>
<feature type="region of interest" description="Disordered" evidence="1">
    <location>
        <begin position="401"/>
        <end position="423"/>
    </location>
</feature>
<dbReference type="PANTHER" id="PTHR46928">
    <property type="entry name" value="MESENCHYME-SPECIFIC CELL SURFACE GLYCOPROTEIN"/>
    <property type="match status" value="1"/>
</dbReference>